<evidence type="ECO:0000313" key="2">
    <source>
        <dbReference type="Proteomes" id="UP001567538"/>
    </source>
</evidence>
<sequence>MYPQAIRWGFSFACYWPRLEKVLDVELHRKPDAPLSGEHLKAKAVGVQLALPLLVRHWYSFGWETGGPSSADGLLIAYWAETSC</sequence>
<organism evidence="1 2">
    <name type="scientific">Salvia divinorum</name>
    <name type="common">Maria pastora</name>
    <name type="synonym">Diviner's sage</name>
    <dbReference type="NCBI Taxonomy" id="28513"/>
    <lineage>
        <taxon>Eukaryota</taxon>
        <taxon>Viridiplantae</taxon>
        <taxon>Streptophyta</taxon>
        <taxon>Embryophyta</taxon>
        <taxon>Tracheophyta</taxon>
        <taxon>Spermatophyta</taxon>
        <taxon>Magnoliopsida</taxon>
        <taxon>eudicotyledons</taxon>
        <taxon>Gunneridae</taxon>
        <taxon>Pentapetalae</taxon>
        <taxon>asterids</taxon>
        <taxon>lamiids</taxon>
        <taxon>Lamiales</taxon>
        <taxon>Lamiaceae</taxon>
        <taxon>Nepetoideae</taxon>
        <taxon>Mentheae</taxon>
        <taxon>Salviinae</taxon>
        <taxon>Salvia</taxon>
        <taxon>Salvia subgen. Calosphace</taxon>
    </lineage>
</organism>
<protein>
    <submittedName>
        <fullName evidence="1">Uncharacterized protein</fullName>
    </submittedName>
</protein>
<proteinExistence type="predicted"/>
<dbReference type="AlphaFoldDB" id="A0ABD1G5E4"/>
<evidence type="ECO:0000313" key="1">
    <source>
        <dbReference type="EMBL" id="KAL1539292.1"/>
    </source>
</evidence>
<accession>A0ABD1G5E4</accession>
<keyword evidence="2" id="KW-1185">Reference proteome</keyword>
<comment type="caution">
    <text evidence="1">The sequence shown here is derived from an EMBL/GenBank/DDBJ whole genome shotgun (WGS) entry which is preliminary data.</text>
</comment>
<dbReference type="Proteomes" id="UP001567538">
    <property type="component" value="Unassembled WGS sequence"/>
</dbReference>
<reference evidence="1 2" key="1">
    <citation type="submission" date="2024-06" db="EMBL/GenBank/DDBJ databases">
        <title>A chromosome level genome sequence of Diviner's sage (Salvia divinorum).</title>
        <authorList>
            <person name="Ford S.A."/>
            <person name="Ro D.-K."/>
            <person name="Ness R.W."/>
            <person name="Phillips M.A."/>
        </authorList>
    </citation>
    <scope>NUCLEOTIDE SEQUENCE [LARGE SCALE GENOMIC DNA]</scope>
    <source>
        <strain evidence="1">SAF-2024a</strain>
        <tissue evidence="1">Leaf</tissue>
    </source>
</reference>
<dbReference type="EMBL" id="JBEAFC010000010">
    <property type="protein sequence ID" value="KAL1539292.1"/>
    <property type="molecule type" value="Genomic_DNA"/>
</dbReference>
<gene>
    <name evidence="1" type="ORF">AAHA92_27929</name>
</gene>
<name>A0ABD1G5E4_SALDI</name>